<organism evidence="2 3">
    <name type="scientific">Pholiota conissans</name>
    <dbReference type="NCBI Taxonomy" id="109636"/>
    <lineage>
        <taxon>Eukaryota</taxon>
        <taxon>Fungi</taxon>
        <taxon>Dikarya</taxon>
        <taxon>Basidiomycota</taxon>
        <taxon>Agaricomycotina</taxon>
        <taxon>Agaricomycetes</taxon>
        <taxon>Agaricomycetidae</taxon>
        <taxon>Agaricales</taxon>
        <taxon>Agaricineae</taxon>
        <taxon>Strophariaceae</taxon>
        <taxon>Pholiota</taxon>
    </lineage>
</organism>
<comment type="caution">
    <text evidence="2">The sequence shown here is derived from an EMBL/GenBank/DDBJ whole genome shotgun (WGS) entry which is preliminary data.</text>
</comment>
<dbReference type="EMBL" id="MU155199">
    <property type="protein sequence ID" value="KAF9480186.1"/>
    <property type="molecule type" value="Genomic_DNA"/>
</dbReference>
<evidence type="ECO:0000313" key="3">
    <source>
        <dbReference type="Proteomes" id="UP000807469"/>
    </source>
</evidence>
<feature type="transmembrane region" description="Helical" evidence="1">
    <location>
        <begin position="194"/>
        <end position="213"/>
    </location>
</feature>
<gene>
    <name evidence="2" type="ORF">BDN70DRAFT_894366</name>
</gene>
<keyword evidence="1" id="KW-0812">Transmembrane</keyword>
<evidence type="ECO:0000256" key="1">
    <source>
        <dbReference type="SAM" id="Phobius"/>
    </source>
</evidence>
<reference evidence="2" key="1">
    <citation type="submission" date="2020-11" db="EMBL/GenBank/DDBJ databases">
        <authorList>
            <consortium name="DOE Joint Genome Institute"/>
            <person name="Ahrendt S."/>
            <person name="Riley R."/>
            <person name="Andreopoulos W."/>
            <person name="Labutti K."/>
            <person name="Pangilinan J."/>
            <person name="Ruiz-Duenas F.J."/>
            <person name="Barrasa J.M."/>
            <person name="Sanchez-Garcia M."/>
            <person name="Camarero S."/>
            <person name="Miyauchi S."/>
            <person name="Serrano A."/>
            <person name="Linde D."/>
            <person name="Babiker R."/>
            <person name="Drula E."/>
            <person name="Ayuso-Fernandez I."/>
            <person name="Pacheco R."/>
            <person name="Padilla G."/>
            <person name="Ferreira P."/>
            <person name="Barriuso J."/>
            <person name="Kellner H."/>
            <person name="Castanera R."/>
            <person name="Alfaro M."/>
            <person name="Ramirez L."/>
            <person name="Pisabarro A.G."/>
            <person name="Kuo A."/>
            <person name="Tritt A."/>
            <person name="Lipzen A."/>
            <person name="He G."/>
            <person name="Yan M."/>
            <person name="Ng V."/>
            <person name="Cullen D."/>
            <person name="Martin F."/>
            <person name="Rosso M.-N."/>
            <person name="Henrissat B."/>
            <person name="Hibbett D."/>
            <person name="Martinez A.T."/>
            <person name="Grigoriev I.V."/>
        </authorList>
    </citation>
    <scope>NUCLEOTIDE SEQUENCE</scope>
    <source>
        <strain evidence="2">CIRM-BRFM 674</strain>
    </source>
</reference>
<protein>
    <submittedName>
        <fullName evidence="2">Uncharacterized protein</fullName>
    </submittedName>
</protein>
<feature type="transmembrane region" description="Helical" evidence="1">
    <location>
        <begin position="310"/>
        <end position="332"/>
    </location>
</feature>
<keyword evidence="3" id="KW-1185">Reference proteome</keyword>
<keyword evidence="1" id="KW-1133">Transmembrane helix</keyword>
<name>A0A9P6CU75_9AGAR</name>
<accession>A0A9P6CU75</accession>
<feature type="transmembrane region" description="Helical" evidence="1">
    <location>
        <begin position="368"/>
        <end position="386"/>
    </location>
</feature>
<sequence length="640" mass="72230">MSGLLNISDASDCFTAQTIPELYGNDFLNPDVGGLAVAMSTILLRWGDNADVQTTIIMLLTQVYPVILATATSINTRNLSLFDAHFAIVATASPVSIYLVYSSFRDFIGLPSSLFNKLTHGKKVIRLLGLTLPIIWTTINILISFSPRAFRNSPQNCQKISFVEWIQYQTLSNFVGILDIMGQRDLWNDLNGRGGLGTLALITMWIWAIYMVYHRYDIVDEMRFRRQNQIEQINDFKKKALNSGDSPKSIVVFLHHFRRAIFPLCNLVCSSWNVITSSHPWMIFAIIMFLHWSWILGLQKGMLIERYQLSYGQILSLFSVILPLASVARLLLKRREDFTDFICNLWPSFLRGLRFLVTKKNPYLGRMFTIWVVSTTADIFWIIGYVDGGSKPNPRTPVNDPHKAWKPYSISSPLFAPFAALPLAQQWQWTHFCDSFAGEVELQGVTNPFQTPLAHFHYPHAANDDVRKNLQYDYALVRNDSAAGLIQDFIYAGPFNTLAALPEVLTVSYNLADHTFSVYCLYTSSKAVPCATGSYTTSPYLSFIIHIADTDEEIRLRAQDKEWGFSNDAPSFVLKFEDAGGQLGDIDLQSAVTKRSHCEILKICASSGAPDIATLVPLGIVLMTQDEYSQYCLLPRLYSV</sequence>
<evidence type="ECO:0000313" key="2">
    <source>
        <dbReference type="EMBL" id="KAF9480186.1"/>
    </source>
</evidence>
<feature type="transmembrane region" description="Helical" evidence="1">
    <location>
        <begin position="56"/>
        <end position="74"/>
    </location>
</feature>
<dbReference type="Proteomes" id="UP000807469">
    <property type="component" value="Unassembled WGS sequence"/>
</dbReference>
<feature type="transmembrane region" description="Helical" evidence="1">
    <location>
        <begin position="86"/>
        <end position="104"/>
    </location>
</feature>
<feature type="transmembrane region" description="Helical" evidence="1">
    <location>
        <begin position="124"/>
        <end position="145"/>
    </location>
</feature>
<dbReference type="OrthoDB" id="3234297at2759"/>
<proteinExistence type="predicted"/>
<dbReference type="AlphaFoldDB" id="A0A9P6CU75"/>
<keyword evidence="1" id="KW-0472">Membrane</keyword>